<proteinExistence type="predicted"/>
<dbReference type="CDD" id="cd00064">
    <property type="entry name" value="FU"/>
    <property type="match status" value="4"/>
</dbReference>
<keyword evidence="7" id="KW-0418">Kinase</keyword>
<evidence type="ECO:0000313" key="20">
    <source>
        <dbReference type="Proteomes" id="UP000440578"/>
    </source>
</evidence>
<evidence type="ECO:0000259" key="16">
    <source>
        <dbReference type="Pfam" id="PF00757"/>
    </source>
</evidence>
<reference evidence="19 20" key="1">
    <citation type="submission" date="2019-07" db="EMBL/GenBank/DDBJ databases">
        <title>Draft genome assembly of a fouling barnacle, Amphibalanus amphitrite (Darwin, 1854): The first reference genome for Thecostraca.</title>
        <authorList>
            <person name="Kim W."/>
        </authorList>
    </citation>
    <scope>NUCLEOTIDE SEQUENCE [LARGE SCALE GENOMIC DNA]</scope>
    <source>
        <strain evidence="19">SNU_AA5</strain>
        <tissue evidence="19">Soma without cirri and trophi</tissue>
    </source>
</reference>
<feature type="domain" description="Receptor L-domain" evidence="17">
    <location>
        <begin position="119"/>
        <end position="229"/>
    </location>
</feature>
<dbReference type="Pfam" id="PF14843">
    <property type="entry name" value="GF_recep_IV"/>
    <property type="match status" value="1"/>
</dbReference>
<evidence type="ECO:0000256" key="10">
    <source>
        <dbReference type="ARBA" id="ARBA00023136"/>
    </source>
</evidence>
<keyword evidence="11" id="KW-0829">Tyrosine-protein kinase</keyword>
<dbReference type="Pfam" id="PF00757">
    <property type="entry name" value="Furin-like"/>
    <property type="match status" value="1"/>
</dbReference>
<feature type="region of interest" description="Disordered" evidence="15">
    <location>
        <begin position="867"/>
        <end position="907"/>
    </location>
</feature>
<comment type="catalytic activity">
    <reaction evidence="14">
        <text>L-tyrosyl-[protein] + ATP = O-phospho-L-tyrosyl-[protein] + ADP + H(+)</text>
        <dbReference type="Rhea" id="RHEA:10596"/>
        <dbReference type="Rhea" id="RHEA-COMP:10136"/>
        <dbReference type="Rhea" id="RHEA-COMP:20101"/>
        <dbReference type="ChEBI" id="CHEBI:15378"/>
        <dbReference type="ChEBI" id="CHEBI:30616"/>
        <dbReference type="ChEBI" id="CHEBI:46858"/>
        <dbReference type="ChEBI" id="CHEBI:61978"/>
        <dbReference type="ChEBI" id="CHEBI:456216"/>
        <dbReference type="EC" id="2.7.10.1"/>
    </reaction>
</comment>
<feature type="region of interest" description="Disordered" evidence="15">
    <location>
        <begin position="1174"/>
        <end position="1196"/>
    </location>
</feature>
<name>A0A6A4X421_AMPAM</name>
<evidence type="ECO:0000256" key="8">
    <source>
        <dbReference type="ARBA" id="ARBA00022840"/>
    </source>
</evidence>
<dbReference type="FunFam" id="2.10.220.10:FF:000024">
    <property type="entry name" value="Receptor protein-tyrosine kinase"/>
    <property type="match status" value="1"/>
</dbReference>
<evidence type="ECO:0000259" key="17">
    <source>
        <dbReference type="Pfam" id="PF01030"/>
    </source>
</evidence>
<feature type="compositionally biased region" description="Acidic residues" evidence="15">
    <location>
        <begin position="1185"/>
        <end position="1196"/>
    </location>
</feature>
<keyword evidence="10" id="KW-0472">Membrane</keyword>
<keyword evidence="6" id="KW-0547">Nucleotide-binding</keyword>
<protein>
    <recommendedName>
        <fullName evidence="2">receptor protein-tyrosine kinase</fullName>
        <ecNumber evidence="2">2.7.10.1</ecNumber>
    </recommendedName>
</protein>
<organism evidence="19 20">
    <name type="scientific">Amphibalanus amphitrite</name>
    <name type="common">Striped barnacle</name>
    <name type="synonym">Balanus amphitrite</name>
    <dbReference type="NCBI Taxonomy" id="1232801"/>
    <lineage>
        <taxon>Eukaryota</taxon>
        <taxon>Metazoa</taxon>
        <taxon>Ecdysozoa</taxon>
        <taxon>Arthropoda</taxon>
        <taxon>Crustacea</taxon>
        <taxon>Multicrustacea</taxon>
        <taxon>Cirripedia</taxon>
        <taxon>Thoracica</taxon>
        <taxon>Thoracicalcarea</taxon>
        <taxon>Balanomorpha</taxon>
        <taxon>Balanoidea</taxon>
        <taxon>Balanidae</taxon>
        <taxon>Amphibalaninae</taxon>
        <taxon>Amphibalanus</taxon>
    </lineage>
</organism>
<evidence type="ECO:0000256" key="14">
    <source>
        <dbReference type="ARBA" id="ARBA00051243"/>
    </source>
</evidence>
<evidence type="ECO:0000256" key="6">
    <source>
        <dbReference type="ARBA" id="ARBA00022741"/>
    </source>
</evidence>
<dbReference type="InterPro" id="IPR000494">
    <property type="entry name" value="Rcpt_L-dom"/>
</dbReference>
<dbReference type="GO" id="GO:0007169">
    <property type="term" value="P:cell surface receptor protein tyrosine kinase signaling pathway"/>
    <property type="evidence" value="ECO:0007669"/>
    <property type="project" value="UniProtKB-ARBA"/>
</dbReference>
<accession>A0A6A4X421</accession>
<dbReference type="Gene3D" id="3.80.20.20">
    <property type="entry name" value="Receptor L-domain"/>
    <property type="match status" value="2"/>
</dbReference>
<dbReference type="SUPFAM" id="SSF57184">
    <property type="entry name" value="Growth factor receptor domain"/>
    <property type="match status" value="2"/>
</dbReference>
<evidence type="ECO:0000256" key="1">
    <source>
        <dbReference type="ARBA" id="ARBA00004479"/>
    </source>
</evidence>
<evidence type="ECO:0000259" key="18">
    <source>
        <dbReference type="Pfam" id="PF14843"/>
    </source>
</evidence>
<keyword evidence="4" id="KW-0808">Transferase</keyword>
<dbReference type="InterPro" id="IPR036941">
    <property type="entry name" value="Rcpt_L-dom_sf"/>
</dbReference>
<keyword evidence="20" id="KW-1185">Reference proteome</keyword>
<feature type="domain" description="Furin-like cysteine-rich" evidence="16">
    <location>
        <begin position="248"/>
        <end position="397"/>
    </location>
</feature>
<feature type="compositionally biased region" description="Basic and acidic residues" evidence="15">
    <location>
        <begin position="882"/>
        <end position="893"/>
    </location>
</feature>
<dbReference type="SMART" id="SM00261">
    <property type="entry name" value="FU"/>
    <property type="match status" value="5"/>
</dbReference>
<dbReference type="InterPro" id="IPR006211">
    <property type="entry name" value="Furin-like_Cys-rich_dom"/>
</dbReference>
<dbReference type="GO" id="GO:0016020">
    <property type="term" value="C:membrane"/>
    <property type="evidence" value="ECO:0007669"/>
    <property type="project" value="UniProtKB-SubCell"/>
</dbReference>
<keyword evidence="8" id="KW-0067">ATP-binding</keyword>
<keyword evidence="3" id="KW-0597">Phosphoprotein</keyword>
<feature type="domain" description="Receptor L-domain" evidence="17">
    <location>
        <begin position="415"/>
        <end position="540"/>
    </location>
</feature>
<dbReference type="EC" id="2.7.10.1" evidence="2"/>
<keyword evidence="13" id="KW-0325">Glycoprotein</keyword>
<keyword evidence="5" id="KW-0812">Transmembrane</keyword>
<comment type="subcellular location">
    <subcellularLocation>
        <location evidence="1">Membrane</location>
        <topology evidence="1">Single-pass type I membrane protein</topology>
    </subcellularLocation>
</comment>
<dbReference type="OrthoDB" id="6219513at2759"/>
<sequence length="1196" mass="129397">MFWDRSWGSVPPGAAERGASRRPRAQQVPRASRAQICITEQQVHRVRMLPSRGGMLLGCALALCAALQAGLVAGQLPPEFNDGSTTHMKQKICIGTSGRMSVPGNRTTHYQNLRDRYTNCTYVDGNLELTWLQDDSLDLSFLQYIREVTGYVLISYVDVRRLVLPSLQIIRGRTLFKLSVRDEEFSLMVTMSKMFSLEMPALRDILAGSAGFFNNYNLCHIKSINWDEILTGPGAHDVYVYNFTERERNCSSCHPSCPAEGGCWGPGPDNCQQLSKINCSPQCHGGRCFGPEPRQCCHLFCAGGCTGPTQSDCLACRNFYDNGVCKQECPSMMRYNSITYSWEPNPDGKFAYGATCVRECPEHLLKDNSACVRACPANKKAKNGECVPCNGPCPKTCPVDKLEIIHAGNIDKFKNCTILQGSLQILQHSFDGYQEIYENYTFGPHHGKMHPSKLEVFSTVKEITGFVNIDAYHPEFRDLGFLRRLEVIGGRYLHEYFSALYVVKTSLESLRLDSLQKVRSGGVMIVENKRLCFAEGIKWQAFISREQKSQSYDVMVDKNRNASECAADGQVCHEQCTEDGCWAAGADSCLHCKHFRVGERCVEKCDKTLGKDIDHLSRSITDRYSERCRAQQQPLTDERCLNVNETCPMGTFLEFVAPQKQGRLRPLAGKNICRGCHPRCKNCTGFGFHINVCHECVHYRSGEQCEDECDVDFYVDEERHECLRCAAECQGCYGPGQRCKTCRNYRIYLDSADGSSNSSAFNCTTHCPESHPHKIFPGDDQPPYCSTEPGVLPLHGAEDSVTIIASSVSDERELMRSLAASALDGPTDVLVNAGEYLNPQGPTGFSTAAPSLRSGYPASSLATLQDEHDEWGRAASPASRAIDPRRRPTDSSKCRSGSASSTPGDCLQGLDCDQVDNDCFEPAGYSSLPVGGAAGGSAASSGQATVGGLKLHLPLDEDDYLMPSNGQQAGYMDLGGHQKGDAASSQASCSGEHPFMLSMDNPEYHMVASRGLLHGSLAGGPPHGYNPNGYGPGYGATATYAPLSEASGPTYASGRTSGQPSSFAGTPPVSGAFGVTGGPSTGAYPSTSLPGGGFPHSAPPSVAYPASSVSSSGTFANSAPPSGAYPPSGALPPGGTYPTNCYGTSSPNSVGVPVAEGAARWAARRAAAEQNYDYYGDERSAEPSGDAEECPSETTV</sequence>
<feature type="region of interest" description="Disordered" evidence="15">
    <location>
        <begin position="1"/>
        <end position="30"/>
    </location>
</feature>
<feature type="region of interest" description="Disordered" evidence="15">
    <location>
        <begin position="1101"/>
        <end position="1131"/>
    </location>
</feature>
<dbReference type="Proteomes" id="UP000440578">
    <property type="component" value="Unassembled WGS sequence"/>
</dbReference>
<gene>
    <name evidence="19" type="primary">Egfr_1</name>
    <name evidence="19" type="ORF">FJT64_015055</name>
</gene>
<evidence type="ECO:0000256" key="9">
    <source>
        <dbReference type="ARBA" id="ARBA00022989"/>
    </source>
</evidence>
<evidence type="ECO:0000256" key="12">
    <source>
        <dbReference type="ARBA" id="ARBA00023170"/>
    </source>
</evidence>
<evidence type="ECO:0000256" key="4">
    <source>
        <dbReference type="ARBA" id="ARBA00022679"/>
    </source>
</evidence>
<dbReference type="Pfam" id="PF01030">
    <property type="entry name" value="Recep_L_domain"/>
    <property type="match status" value="2"/>
</dbReference>
<dbReference type="InterPro" id="IPR006212">
    <property type="entry name" value="Furin_repeat"/>
</dbReference>
<evidence type="ECO:0000256" key="3">
    <source>
        <dbReference type="ARBA" id="ARBA00022553"/>
    </source>
</evidence>
<evidence type="ECO:0000313" key="19">
    <source>
        <dbReference type="EMBL" id="KAF0314476.1"/>
    </source>
</evidence>
<keyword evidence="12 19" id="KW-0675">Receptor</keyword>
<evidence type="ECO:0000256" key="13">
    <source>
        <dbReference type="ARBA" id="ARBA00023180"/>
    </source>
</evidence>
<dbReference type="InterPro" id="IPR032778">
    <property type="entry name" value="GF_recep_IV"/>
</dbReference>
<dbReference type="GO" id="GO:0004714">
    <property type="term" value="F:transmembrane receptor protein tyrosine kinase activity"/>
    <property type="evidence" value="ECO:0007669"/>
    <property type="project" value="UniProtKB-EC"/>
</dbReference>
<comment type="caution">
    <text evidence="19">The sequence shown here is derived from an EMBL/GenBank/DDBJ whole genome shotgun (WGS) entry which is preliminary data.</text>
</comment>
<feature type="domain" description="Growth factor receptor" evidence="18">
    <location>
        <begin position="571"/>
        <end position="634"/>
    </location>
</feature>
<dbReference type="FunFam" id="2.10.220.10:FF:000001">
    <property type="entry name" value="Receptor protein-tyrosine kinase"/>
    <property type="match status" value="1"/>
</dbReference>
<dbReference type="AlphaFoldDB" id="A0A6A4X421"/>
<evidence type="ECO:0000256" key="11">
    <source>
        <dbReference type="ARBA" id="ARBA00023137"/>
    </source>
</evidence>
<feature type="compositionally biased region" description="Polar residues" evidence="15">
    <location>
        <begin position="894"/>
        <end position="903"/>
    </location>
</feature>
<dbReference type="InterPro" id="IPR009030">
    <property type="entry name" value="Growth_fac_rcpt_cys_sf"/>
</dbReference>
<evidence type="ECO:0000256" key="5">
    <source>
        <dbReference type="ARBA" id="ARBA00022692"/>
    </source>
</evidence>
<dbReference type="EMBL" id="VIIS01000017">
    <property type="protein sequence ID" value="KAF0314476.1"/>
    <property type="molecule type" value="Genomic_DNA"/>
</dbReference>
<evidence type="ECO:0000256" key="7">
    <source>
        <dbReference type="ARBA" id="ARBA00022777"/>
    </source>
</evidence>
<dbReference type="GO" id="GO:0005524">
    <property type="term" value="F:ATP binding"/>
    <property type="evidence" value="ECO:0007669"/>
    <property type="project" value="UniProtKB-KW"/>
</dbReference>
<evidence type="ECO:0000256" key="2">
    <source>
        <dbReference type="ARBA" id="ARBA00011902"/>
    </source>
</evidence>
<dbReference type="Gene3D" id="2.10.220.10">
    <property type="entry name" value="Hormone Receptor, Insulin-like Growth Factor Receptor 1, Chain A, domain 2"/>
    <property type="match status" value="3"/>
</dbReference>
<dbReference type="SUPFAM" id="SSF52058">
    <property type="entry name" value="L domain-like"/>
    <property type="match status" value="2"/>
</dbReference>
<evidence type="ECO:0000256" key="15">
    <source>
        <dbReference type="SAM" id="MobiDB-lite"/>
    </source>
</evidence>
<keyword evidence="9" id="KW-1133">Transmembrane helix</keyword>